<name>A0ABW4DNC6_9LACO</name>
<proteinExistence type="predicted"/>
<reference evidence="3" key="1">
    <citation type="journal article" date="2019" name="Int. J. Syst. Evol. Microbiol.">
        <title>The Global Catalogue of Microorganisms (GCM) 10K type strain sequencing project: providing services to taxonomists for standard genome sequencing and annotation.</title>
        <authorList>
            <consortium name="The Broad Institute Genomics Platform"/>
            <consortium name="The Broad Institute Genome Sequencing Center for Infectious Disease"/>
            <person name="Wu L."/>
            <person name="Ma J."/>
        </authorList>
    </citation>
    <scope>NUCLEOTIDE SEQUENCE [LARGE SCALE GENOMIC DNA]</scope>
    <source>
        <strain evidence="3">CCM 8951</strain>
    </source>
</reference>
<comment type="caution">
    <text evidence="2">The sequence shown here is derived from an EMBL/GenBank/DDBJ whole genome shotgun (WGS) entry which is preliminary data.</text>
</comment>
<feature type="compositionally biased region" description="Low complexity" evidence="1">
    <location>
        <begin position="355"/>
        <end position="375"/>
    </location>
</feature>
<accession>A0ABW4DNC6</accession>
<dbReference type="RefSeq" id="WP_125578410.1">
    <property type="nucleotide sequence ID" value="NZ_JBHTOF010000031.1"/>
</dbReference>
<dbReference type="Pfam" id="PF07949">
    <property type="entry name" value="YbbR"/>
    <property type="match status" value="3"/>
</dbReference>
<dbReference type="Gene3D" id="2.170.120.40">
    <property type="entry name" value="YbbR-like domain"/>
    <property type="match status" value="2"/>
</dbReference>
<gene>
    <name evidence="2" type="ORF">ACFQ4L_04455</name>
</gene>
<feature type="region of interest" description="Disordered" evidence="1">
    <location>
        <begin position="322"/>
        <end position="375"/>
    </location>
</feature>
<evidence type="ECO:0000256" key="1">
    <source>
        <dbReference type="SAM" id="MobiDB-lite"/>
    </source>
</evidence>
<dbReference type="Proteomes" id="UP001597244">
    <property type="component" value="Unassembled WGS sequence"/>
</dbReference>
<evidence type="ECO:0000313" key="2">
    <source>
        <dbReference type="EMBL" id="MFD1465343.1"/>
    </source>
</evidence>
<feature type="compositionally biased region" description="Low complexity" evidence="1">
    <location>
        <begin position="327"/>
        <end position="341"/>
    </location>
</feature>
<evidence type="ECO:0000313" key="3">
    <source>
        <dbReference type="Proteomes" id="UP001597244"/>
    </source>
</evidence>
<dbReference type="InterPro" id="IPR012505">
    <property type="entry name" value="YbbR"/>
</dbReference>
<keyword evidence="3" id="KW-1185">Reference proteome</keyword>
<organism evidence="2 3">
    <name type="scientific">Lapidilactobacillus mulanensis</name>
    <dbReference type="NCBI Taxonomy" id="2485999"/>
    <lineage>
        <taxon>Bacteria</taxon>
        <taxon>Bacillati</taxon>
        <taxon>Bacillota</taxon>
        <taxon>Bacilli</taxon>
        <taxon>Lactobacillales</taxon>
        <taxon>Lactobacillaceae</taxon>
        <taxon>Lapidilactobacillus</taxon>
    </lineage>
</organism>
<dbReference type="EMBL" id="JBHTOF010000031">
    <property type="protein sequence ID" value="MFD1465343.1"/>
    <property type="molecule type" value="Genomic_DNA"/>
</dbReference>
<dbReference type="PANTHER" id="PTHR37804">
    <property type="entry name" value="CDAA REGULATORY PROTEIN CDAR"/>
    <property type="match status" value="1"/>
</dbReference>
<dbReference type="Gene3D" id="2.170.120.30">
    <property type="match status" value="1"/>
</dbReference>
<dbReference type="PANTHER" id="PTHR37804:SF1">
    <property type="entry name" value="CDAA REGULATORY PROTEIN CDAR"/>
    <property type="match status" value="1"/>
</dbReference>
<dbReference type="InterPro" id="IPR053154">
    <property type="entry name" value="c-di-AMP_regulator"/>
</dbReference>
<protein>
    <submittedName>
        <fullName evidence="2">YbbR-like domain-containing protein</fullName>
    </submittedName>
</protein>
<sequence length="375" mass="40530">MKEFFNRPWVYRVLSLGLAALLFAWVTSQNLGATRSNSQTPEQTAVADITETLKTTLQVDSDQDTYYVTGYPKQVSITLAGPSANVIAARNMRNFRVYIDVRDLKVGTHTVKIKQTGLNRSLKYTIKPETVKVKIATRSDKTFPIQANYKTSRIAEGYLTGTPSISPATVRVSGAKSEVSRVSEVVAQLDISNNTKDNYEQEVLLEALDKNGDAVDVLLTPQTVHVSLPVYLPSKKVKLNFEQSGSGDDGRVYSFVSSVTQVTLFAPQSVLDDIGKSITVPVSVSKVNSSIQKTIKIYKPNGVVEIDPSAVTVNIQVTQVNAESNNTTSSSSSRSTSSSEESSSDEDSDSDEKSSSSSQSSSSSTSKSSSSSDSE</sequence>